<dbReference type="PANTHER" id="PTHR47837:SF1">
    <property type="entry name" value="GTP PYROPHOSPHOKINASE YJBM"/>
    <property type="match status" value="1"/>
</dbReference>
<evidence type="ECO:0000313" key="2">
    <source>
        <dbReference type="EMBL" id="TXF87542.1"/>
    </source>
</evidence>
<organism evidence="2 3">
    <name type="scientific">Neolewinella aurantiaca</name>
    <dbReference type="NCBI Taxonomy" id="2602767"/>
    <lineage>
        <taxon>Bacteria</taxon>
        <taxon>Pseudomonadati</taxon>
        <taxon>Bacteroidota</taxon>
        <taxon>Saprospiria</taxon>
        <taxon>Saprospirales</taxon>
        <taxon>Lewinellaceae</taxon>
        <taxon>Neolewinella</taxon>
    </lineage>
</organism>
<dbReference type="InterPro" id="IPR043519">
    <property type="entry name" value="NT_sf"/>
</dbReference>
<accession>A0A5C7FA86</accession>
<dbReference type="InterPro" id="IPR007685">
    <property type="entry name" value="RelA_SpoT"/>
</dbReference>
<dbReference type="GO" id="GO:0015969">
    <property type="term" value="P:guanosine tetraphosphate metabolic process"/>
    <property type="evidence" value="ECO:0007669"/>
    <property type="project" value="InterPro"/>
</dbReference>
<dbReference type="Pfam" id="PF04607">
    <property type="entry name" value="RelA_SpoT"/>
    <property type="match status" value="1"/>
</dbReference>
<feature type="domain" description="RelA/SpoT" evidence="1">
    <location>
        <begin position="50"/>
        <end position="177"/>
    </location>
</feature>
<sequence>MSIDKGKLSEQYNKEKGFFDRVAIEIQDTLSRIASVYFDQTRLKVFIPAVRIKQIESILSKLERKGRSAESLYSNANDGTMSLVLNDFIGGRILCNTNEDVVQIVAIIEKHKRFAVVKRDDLKKESGYRAIHLDLTYSTYHKDSPVKVPLELQVKTFFQHAWAEVTHDDTYKPTDNMGAELPSEDYYKNIAAILDGLDGFLSTIRSQKLSYITPPEELEDTDKIINSKTLSFKVNQWKSNTKFTNQEMNLVLSRLRELNYQTLEDINKLLEDESIRDKIRVSKSELKNLSNVSAFEMLLYGPLFQKGKPELAISEIQSNLGFVKHKCSKCSSFLTENEYDFIIRETDSDYDFYCEKHRLEHFLKRCEICNKYTTAIKCLKCEAEDGIPLF</sequence>
<gene>
    <name evidence="2" type="ORF">FUA23_18300</name>
</gene>
<dbReference type="CDD" id="cd05399">
    <property type="entry name" value="NT_Rel-Spo_like"/>
    <property type="match status" value="1"/>
</dbReference>
<dbReference type="SUPFAM" id="SSF81301">
    <property type="entry name" value="Nucleotidyltransferase"/>
    <property type="match status" value="1"/>
</dbReference>
<protein>
    <recommendedName>
        <fullName evidence="1">RelA/SpoT domain-containing protein</fullName>
    </recommendedName>
</protein>
<dbReference type="SMART" id="SM00954">
    <property type="entry name" value="RelA_SpoT"/>
    <property type="match status" value="1"/>
</dbReference>
<dbReference type="OrthoDB" id="9801824at2"/>
<dbReference type="InterPro" id="IPR052366">
    <property type="entry name" value="GTP_Pyrophosphokinase"/>
</dbReference>
<dbReference type="AlphaFoldDB" id="A0A5C7FA86"/>
<reference evidence="2 3" key="1">
    <citation type="submission" date="2019-08" db="EMBL/GenBank/DDBJ databases">
        <title>Lewinella sp. strain SSH13 Genome sequencing and assembly.</title>
        <authorList>
            <person name="Kim I."/>
        </authorList>
    </citation>
    <scope>NUCLEOTIDE SEQUENCE [LARGE SCALE GENOMIC DNA]</scope>
    <source>
        <strain evidence="2 3">SSH13</strain>
    </source>
</reference>
<proteinExistence type="predicted"/>
<name>A0A5C7FA86_9BACT</name>
<evidence type="ECO:0000313" key="3">
    <source>
        <dbReference type="Proteomes" id="UP000321907"/>
    </source>
</evidence>
<dbReference type="PANTHER" id="PTHR47837">
    <property type="entry name" value="GTP PYROPHOSPHOKINASE YJBM"/>
    <property type="match status" value="1"/>
</dbReference>
<comment type="caution">
    <text evidence="2">The sequence shown here is derived from an EMBL/GenBank/DDBJ whole genome shotgun (WGS) entry which is preliminary data.</text>
</comment>
<evidence type="ECO:0000259" key="1">
    <source>
        <dbReference type="SMART" id="SM00954"/>
    </source>
</evidence>
<keyword evidence="3" id="KW-1185">Reference proteome</keyword>
<dbReference type="RefSeq" id="WP_147932217.1">
    <property type="nucleotide sequence ID" value="NZ_VOXD01000035.1"/>
</dbReference>
<dbReference type="Gene3D" id="3.30.460.10">
    <property type="entry name" value="Beta Polymerase, domain 2"/>
    <property type="match status" value="1"/>
</dbReference>
<dbReference type="EMBL" id="VOXD01000035">
    <property type="protein sequence ID" value="TXF87542.1"/>
    <property type="molecule type" value="Genomic_DNA"/>
</dbReference>
<dbReference type="Proteomes" id="UP000321907">
    <property type="component" value="Unassembled WGS sequence"/>
</dbReference>